<reference evidence="2 3" key="1">
    <citation type="submission" date="2017-11" db="EMBL/GenBank/DDBJ databases">
        <title>Draft genome sequence of Rhizobiales bacterium SY3-13.</title>
        <authorList>
            <person name="Sun C."/>
        </authorList>
    </citation>
    <scope>NUCLEOTIDE SEQUENCE [LARGE SCALE GENOMIC DNA]</scope>
    <source>
        <strain evidence="2 3">SY3-13</strain>
    </source>
</reference>
<evidence type="ECO:0000313" key="2">
    <source>
        <dbReference type="EMBL" id="PJK30398.1"/>
    </source>
</evidence>
<dbReference type="SUPFAM" id="SSF53474">
    <property type="entry name" value="alpha/beta-Hydrolases"/>
    <property type="match status" value="1"/>
</dbReference>
<protein>
    <recommendedName>
        <fullName evidence="4">Alpha/beta hydrolase</fullName>
    </recommendedName>
</protein>
<proteinExistence type="predicted"/>
<dbReference type="Proteomes" id="UP000229498">
    <property type="component" value="Unassembled WGS sequence"/>
</dbReference>
<comment type="caution">
    <text evidence="2">The sequence shown here is derived from an EMBL/GenBank/DDBJ whole genome shotgun (WGS) entry which is preliminary data.</text>
</comment>
<name>A0A2M9G3X3_9PROT</name>
<dbReference type="Gene3D" id="3.40.50.1820">
    <property type="entry name" value="alpha/beta hydrolase"/>
    <property type="match status" value="1"/>
</dbReference>
<evidence type="ECO:0000256" key="1">
    <source>
        <dbReference type="SAM" id="SignalP"/>
    </source>
</evidence>
<dbReference type="InterPro" id="IPR029058">
    <property type="entry name" value="AB_hydrolase_fold"/>
</dbReference>
<keyword evidence="1" id="KW-0732">Signal</keyword>
<dbReference type="OrthoDB" id="7252882at2"/>
<sequence>MHSIRLTLRALAALALLTVAHACAAEQSAAQQDVSQTLVSRARPALADGYPPTLSLGVKRKLARYREEPWPLAFVVAPDGGYATYWRCSGPGCDGTDREYVAQVQEVCRRFGHKGDCLVHSIRDRKIWPGPEVFETGVRSRLIVPWKHDNIGPERARGVIVHIPGFGGDRYPPSLDHERAPFFLRQTNKEGWDTYRLNIAHYDYGIDNEAEINARIAETVREMRRRGYARVYLNGQSRGAWQILGAAQASDLAIDGAFIMVPAAHGRAETWDGRTNPRYADSDADFRELIAPLGRYRLFFGFFRGDQYDPGGRAEAIGELHGDRVGESIFVLDRPPDLAGHGATWHRAFDGLYARCVRDFLEGIPVAFESCTDPLSLENDGMVATREHVIARGGERMEDAELRRFFDGRAAFPAAGPRGWWGLLAEPGGGLLQWFPGSYLTGNTIRSEWRVEDDGFCIIGSPRLNANRYCYDVYRLDDGRVAMVAPDGLAFVGATQPADDVAALGFTPGDWRGEEGS</sequence>
<gene>
    <name evidence="2" type="ORF">CVT23_07000</name>
</gene>
<dbReference type="RefSeq" id="WP_109795109.1">
    <property type="nucleotide sequence ID" value="NZ_PHIG01000028.1"/>
</dbReference>
<feature type="signal peptide" evidence="1">
    <location>
        <begin position="1"/>
        <end position="24"/>
    </location>
</feature>
<feature type="chain" id="PRO_5014915915" description="Alpha/beta hydrolase" evidence="1">
    <location>
        <begin position="25"/>
        <end position="517"/>
    </location>
</feature>
<evidence type="ECO:0000313" key="3">
    <source>
        <dbReference type="Proteomes" id="UP000229498"/>
    </source>
</evidence>
<dbReference type="AlphaFoldDB" id="A0A2M9G3X3"/>
<dbReference type="EMBL" id="PHIG01000028">
    <property type="protein sequence ID" value="PJK30398.1"/>
    <property type="molecule type" value="Genomic_DNA"/>
</dbReference>
<organism evidence="2 3">
    <name type="scientific">Minwuia thermotolerans</name>
    <dbReference type="NCBI Taxonomy" id="2056226"/>
    <lineage>
        <taxon>Bacteria</taxon>
        <taxon>Pseudomonadati</taxon>
        <taxon>Pseudomonadota</taxon>
        <taxon>Alphaproteobacteria</taxon>
        <taxon>Minwuiales</taxon>
        <taxon>Minwuiaceae</taxon>
        <taxon>Minwuia</taxon>
    </lineage>
</organism>
<evidence type="ECO:0008006" key="4">
    <source>
        <dbReference type="Google" id="ProtNLM"/>
    </source>
</evidence>
<keyword evidence="3" id="KW-1185">Reference proteome</keyword>
<accession>A0A2M9G3X3</accession>